<dbReference type="Gene3D" id="2.40.160.10">
    <property type="entry name" value="Porin"/>
    <property type="match status" value="1"/>
</dbReference>
<dbReference type="InterPro" id="IPR023614">
    <property type="entry name" value="Porin_dom_sf"/>
</dbReference>
<comment type="similarity">
    <text evidence="1">Belongs to the outer membrane porin (Opr) (TC 1.B.25) family.</text>
</comment>
<evidence type="ECO:0000313" key="5">
    <source>
        <dbReference type="Proteomes" id="UP000253676"/>
    </source>
</evidence>
<dbReference type="InterPro" id="IPR005318">
    <property type="entry name" value="OM_porin_bac"/>
</dbReference>
<sequence length="488" mass="56006">MGLLLTKIKDLQMKYFFSILISSFLLLVSIQSSAQHQEISDKPTVWKEKSDEKIDSTSILNAFKNGNFSGHFRYFFMATNNESGLSDYYANALGGGVKFETAKFHNFQFGVSGYYIYDIGSSDFSKKDPVTNLSNRYEVALFDFQNASSKGNLSRLEELYLKYNYKNSNVTLGKQLLNTSFINLQDGRMRPTEVDGIWIDYNEIKKTKINVGYLYGISPRSTMKYFRVGESIGIYPTGVNPDGTKSGYAGNLDSDGIYIVGIQNESIKNLKTLLWNQYAENIFNSALFQMDYRYDLNTNSKLLFGFQTVYQNALNFGGNEDPSKTYFEKNANSQTFGGRLGWQNKKIEITLNYNRITAKGRYLMPREWGRDPFYTFMARERNEGFGDVHAVMTKIQYTNPKKTFKSHLAVGYFDLPDVKNVAMNKYGLPSYVQTNADVRYQFQGILKGFDAQLLYVHKFNVGETYGNKNYIFNKTNMSNINFILNFNF</sequence>
<accession>A0A366AXF9</accession>
<gene>
    <name evidence="4" type="ORF">DR980_13360</name>
</gene>
<dbReference type="Proteomes" id="UP000253676">
    <property type="component" value="Unassembled WGS sequence"/>
</dbReference>
<dbReference type="AlphaFoldDB" id="A0A366AXF9"/>
<dbReference type="GO" id="GO:0016020">
    <property type="term" value="C:membrane"/>
    <property type="evidence" value="ECO:0007669"/>
    <property type="project" value="InterPro"/>
</dbReference>
<keyword evidence="2" id="KW-0813">Transport</keyword>
<organism evidence="4 5">
    <name type="scientific">Flavobacterium psychrolimnae</name>
    <dbReference type="NCBI Taxonomy" id="249351"/>
    <lineage>
        <taxon>Bacteria</taxon>
        <taxon>Pseudomonadati</taxon>
        <taxon>Bacteroidota</taxon>
        <taxon>Flavobacteriia</taxon>
        <taxon>Flavobacteriales</taxon>
        <taxon>Flavobacteriaceae</taxon>
        <taxon>Flavobacterium</taxon>
    </lineage>
</organism>
<comment type="caution">
    <text evidence="4">The sequence shown here is derived from an EMBL/GenBank/DDBJ whole genome shotgun (WGS) entry which is preliminary data.</text>
</comment>
<evidence type="ECO:0000313" key="4">
    <source>
        <dbReference type="EMBL" id="RBN49426.1"/>
    </source>
</evidence>
<proteinExistence type="inferred from homology"/>
<evidence type="ECO:0000256" key="2">
    <source>
        <dbReference type="ARBA" id="ARBA00022448"/>
    </source>
</evidence>
<evidence type="ECO:0000256" key="3">
    <source>
        <dbReference type="ARBA" id="ARBA00022729"/>
    </source>
</evidence>
<keyword evidence="5" id="KW-1185">Reference proteome</keyword>
<dbReference type="Pfam" id="PF03573">
    <property type="entry name" value="OprD"/>
    <property type="match status" value="1"/>
</dbReference>
<reference evidence="4 5" key="1">
    <citation type="submission" date="2018-07" db="EMBL/GenBank/DDBJ databases">
        <title>Complete genome sequence of Flavobacterium psychrolimnae LMG 22018.</title>
        <authorList>
            <person name="Kim D.-U."/>
        </authorList>
    </citation>
    <scope>NUCLEOTIDE SEQUENCE [LARGE SCALE GENOMIC DNA]</scope>
    <source>
        <strain evidence="4 5">LMG 22018</strain>
    </source>
</reference>
<dbReference type="EMBL" id="QNUX01000013">
    <property type="protein sequence ID" value="RBN49426.1"/>
    <property type="molecule type" value="Genomic_DNA"/>
</dbReference>
<protein>
    <recommendedName>
        <fullName evidence="6">Outer membrane porin, OprD family</fullName>
    </recommendedName>
</protein>
<name>A0A366AXF9_9FLAO</name>
<keyword evidence="3" id="KW-0732">Signal</keyword>
<evidence type="ECO:0008006" key="6">
    <source>
        <dbReference type="Google" id="ProtNLM"/>
    </source>
</evidence>
<evidence type="ECO:0000256" key="1">
    <source>
        <dbReference type="ARBA" id="ARBA00009075"/>
    </source>
</evidence>